<evidence type="ECO:0000313" key="3">
    <source>
        <dbReference type="Proteomes" id="UP000619761"/>
    </source>
</evidence>
<dbReference type="Proteomes" id="UP000619761">
    <property type="component" value="Unassembled WGS sequence"/>
</dbReference>
<evidence type="ECO:0000313" key="2">
    <source>
        <dbReference type="EMBL" id="GGY73737.1"/>
    </source>
</evidence>
<dbReference type="Gene3D" id="3.30.70.1630">
    <property type="match status" value="1"/>
</dbReference>
<dbReference type="RefSeq" id="WP_189417783.1">
    <property type="nucleotide sequence ID" value="NZ_BMYZ01000001.1"/>
</dbReference>
<dbReference type="InterPro" id="IPR006222">
    <property type="entry name" value="GCVT_N"/>
</dbReference>
<dbReference type="InterPro" id="IPR045179">
    <property type="entry name" value="YgfZ/GcvT"/>
</dbReference>
<dbReference type="InterPro" id="IPR017703">
    <property type="entry name" value="YgfZ/GCV_T_CS"/>
</dbReference>
<organism evidence="2 3">
    <name type="scientific">Cellvibrio zantedeschiae</name>
    <dbReference type="NCBI Taxonomy" id="1237077"/>
    <lineage>
        <taxon>Bacteria</taxon>
        <taxon>Pseudomonadati</taxon>
        <taxon>Pseudomonadota</taxon>
        <taxon>Gammaproteobacteria</taxon>
        <taxon>Cellvibrionales</taxon>
        <taxon>Cellvibrionaceae</taxon>
        <taxon>Cellvibrio</taxon>
    </lineage>
</organism>
<dbReference type="SUPFAM" id="SSF103025">
    <property type="entry name" value="Folate-binding domain"/>
    <property type="match status" value="1"/>
</dbReference>
<comment type="caution">
    <text evidence="2">The sequence shown here is derived from an EMBL/GenBank/DDBJ whole genome shotgun (WGS) entry which is preliminary data.</text>
</comment>
<accession>A0ABQ3B0H0</accession>
<dbReference type="EMBL" id="BMYZ01000001">
    <property type="protein sequence ID" value="GGY73737.1"/>
    <property type="molecule type" value="Genomic_DNA"/>
</dbReference>
<protein>
    <submittedName>
        <fullName evidence="2">tRNA-modifying protein YgfZ</fullName>
    </submittedName>
</protein>
<dbReference type="Pfam" id="PF01571">
    <property type="entry name" value="GCV_T"/>
    <property type="match status" value="1"/>
</dbReference>
<name>A0ABQ3B0H0_9GAMM</name>
<dbReference type="PANTHER" id="PTHR22602:SF0">
    <property type="entry name" value="TRANSFERASE CAF17, MITOCHONDRIAL-RELATED"/>
    <property type="match status" value="1"/>
</dbReference>
<reference evidence="3" key="1">
    <citation type="journal article" date="2019" name="Int. J. Syst. Evol. Microbiol.">
        <title>The Global Catalogue of Microorganisms (GCM) 10K type strain sequencing project: providing services to taxonomists for standard genome sequencing and annotation.</title>
        <authorList>
            <consortium name="The Broad Institute Genomics Platform"/>
            <consortium name="The Broad Institute Genome Sequencing Center for Infectious Disease"/>
            <person name="Wu L."/>
            <person name="Ma J."/>
        </authorList>
    </citation>
    <scope>NUCLEOTIDE SEQUENCE [LARGE SCALE GENOMIC DNA]</scope>
    <source>
        <strain evidence="3">KCTC 32239</strain>
    </source>
</reference>
<dbReference type="NCBIfam" id="TIGR03317">
    <property type="entry name" value="ygfZ_signature"/>
    <property type="match status" value="1"/>
</dbReference>
<sequence length="340" mass="37268">MSNWNPFLISKGAIETSDGRVDFPIAEISSEKTYLMPLTQGLIEIKGPDSAKFLQGQVTCDVRELAEKTTRLGAQCNIKGRMLLCFRALQSDSERILLRIHAGLVANGLASLGKYIVFSKAKLADISPSYRYLGISGPQAAQIVKDVFAVELIKDDDWQAAGEHLIIRITENRYECWLAAQDAENLWNQMSAKATPAGQNLWDLLNIQAGIGDITPETFEAFTPQAINFQLVNGINFRKGCYTGQEIVARLHYRGTLKRHMYRFGFTGAQQIPAPGSELINADGKTVGEVILAAYTGSSSGELLASVVDDERVAIYLANNPQKLSLLALPYAIPTPNEAD</sequence>
<proteinExistence type="predicted"/>
<dbReference type="Gene3D" id="2.40.30.160">
    <property type="match status" value="1"/>
</dbReference>
<keyword evidence="3" id="KW-1185">Reference proteome</keyword>
<dbReference type="Gene3D" id="3.30.70.1400">
    <property type="entry name" value="Aminomethyltransferase beta-barrel domains"/>
    <property type="match status" value="1"/>
</dbReference>
<evidence type="ECO:0000259" key="1">
    <source>
        <dbReference type="Pfam" id="PF01571"/>
    </source>
</evidence>
<gene>
    <name evidence="2" type="ORF">GCM10011613_18720</name>
</gene>
<feature type="domain" description="GCVT N-terminal" evidence="1">
    <location>
        <begin position="41"/>
        <end position="229"/>
    </location>
</feature>
<dbReference type="PANTHER" id="PTHR22602">
    <property type="entry name" value="TRANSFERASE CAF17, MITOCHONDRIAL-RELATED"/>
    <property type="match status" value="1"/>
</dbReference>